<feature type="active site" description="Proton donor" evidence="3">
    <location>
        <position position="160"/>
    </location>
</feature>
<dbReference type="NCBIfam" id="TIGR00521">
    <property type="entry name" value="coaBC_dfp"/>
    <property type="match status" value="1"/>
</dbReference>
<accession>A0A939HM90</accession>
<dbReference type="HAMAP" id="MF_02225">
    <property type="entry name" value="CoaBC"/>
    <property type="match status" value="1"/>
</dbReference>
<keyword evidence="1 3" id="KW-0210">Decarboxylase</keyword>
<dbReference type="Proteomes" id="UP000664073">
    <property type="component" value="Unassembled WGS sequence"/>
</dbReference>
<dbReference type="GO" id="GO:0015941">
    <property type="term" value="P:pantothenate catabolic process"/>
    <property type="evidence" value="ECO:0007669"/>
    <property type="project" value="InterPro"/>
</dbReference>
<dbReference type="Gene3D" id="3.40.50.10300">
    <property type="entry name" value="CoaB-like"/>
    <property type="match status" value="1"/>
</dbReference>
<gene>
    <name evidence="3 7" type="primary">coaBC</name>
    <name evidence="7" type="ORF">J2D77_03495</name>
</gene>
<comment type="pathway">
    <text evidence="3 4">Cofactor biosynthesis; coenzyme A biosynthesis; CoA from (R)-pantothenate: step 2/5.</text>
</comment>
<dbReference type="InterPro" id="IPR036551">
    <property type="entry name" value="Flavin_trans-like"/>
</dbReference>
<keyword evidence="8" id="KW-1185">Reference proteome</keyword>
<dbReference type="GO" id="GO:0046872">
    <property type="term" value="F:metal ion binding"/>
    <property type="evidence" value="ECO:0007669"/>
    <property type="project" value="UniProtKB-KW"/>
</dbReference>
<keyword evidence="3 4" id="KW-0288">FMN</keyword>
<keyword evidence="3 4" id="KW-0436">Ligase</keyword>
<dbReference type="GO" id="GO:0015937">
    <property type="term" value="P:coenzyme A biosynthetic process"/>
    <property type="evidence" value="ECO:0007669"/>
    <property type="project" value="UniProtKB-UniRule"/>
</dbReference>
<comment type="catalytic activity">
    <reaction evidence="3 4">
        <text>N-[(R)-4-phosphopantothenoyl]-L-cysteine + H(+) = (R)-4'-phosphopantetheine + CO2</text>
        <dbReference type="Rhea" id="RHEA:16793"/>
        <dbReference type="ChEBI" id="CHEBI:15378"/>
        <dbReference type="ChEBI" id="CHEBI:16526"/>
        <dbReference type="ChEBI" id="CHEBI:59458"/>
        <dbReference type="ChEBI" id="CHEBI:61723"/>
        <dbReference type="EC" id="4.1.1.36"/>
    </reaction>
</comment>
<keyword evidence="3" id="KW-0511">Multifunctional enzyme</keyword>
<feature type="binding site" evidence="3">
    <location>
        <position position="284"/>
    </location>
    <ligand>
        <name>CTP</name>
        <dbReference type="ChEBI" id="CHEBI:37563"/>
    </ligand>
</feature>
<comment type="similarity">
    <text evidence="3 4">In the N-terminal section; belongs to the HFCD (homo-oligomeric flavin containing Cys decarboxylase) superfamily.</text>
</comment>
<feature type="binding site" evidence="3">
    <location>
        <position position="294"/>
    </location>
    <ligand>
        <name>CTP</name>
        <dbReference type="ChEBI" id="CHEBI:37563"/>
    </ligand>
</feature>
<dbReference type="GO" id="GO:0004632">
    <property type="term" value="F:phosphopantothenate--cysteine ligase activity"/>
    <property type="evidence" value="ECO:0007669"/>
    <property type="project" value="UniProtKB-UniRule"/>
</dbReference>
<dbReference type="AlphaFoldDB" id="A0A939HM90"/>
<evidence type="ECO:0000256" key="3">
    <source>
        <dbReference type="HAMAP-Rule" id="MF_02225"/>
    </source>
</evidence>
<comment type="cofactor">
    <cofactor evidence="3">
        <name>Mg(2+)</name>
        <dbReference type="ChEBI" id="CHEBI:18420"/>
    </cofactor>
</comment>
<protein>
    <recommendedName>
        <fullName evidence="3">Coenzyme A biosynthesis bifunctional protein CoaBC</fullName>
    </recommendedName>
    <alternativeName>
        <fullName evidence="3">DNA/pantothenate metabolism flavoprotein</fullName>
    </alternativeName>
    <alternativeName>
        <fullName evidence="3">Phosphopantothenoylcysteine synthetase/decarboxylase</fullName>
        <shortName evidence="3">PPCS-PPCDC</shortName>
    </alternativeName>
    <domain>
        <recommendedName>
            <fullName evidence="3">Phosphopantothenoylcysteine decarboxylase</fullName>
            <shortName evidence="3">PPC decarboxylase</shortName>
            <shortName evidence="3">PPC-DC</shortName>
            <ecNumber evidence="3">4.1.1.36</ecNumber>
        </recommendedName>
        <alternativeName>
            <fullName evidence="3">CoaC</fullName>
        </alternativeName>
    </domain>
    <domain>
        <recommendedName>
            <fullName evidence="3">Phosphopantothenate--cysteine ligase</fullName>
            <ecNumber evidence="3">6.3.2.5</ecNumber>
        </recommendedName>
        <alternativeName>
            <fullName evidence="3">CoaB</fullName>
        </alternativeName>
        <alternativeName>
            <fullName evidence="3">Phosphopantothenoylcysteine synthetase</fullName>
            <shortName evidence="3">PPC synthetase</shortName>
            <shortName evidence="3">PPC-S</shortName>
        </alternativeName>
    </domain>
</protein>
<dbReference type="EC" id="4.1.1.36" evidence="3"/>
<dbReference type="GO" id="GO:0010181">
    <property type="term" value="F:FMN binding"/>
    <property type="evidence" value="ECO:0007669"/>
    <property type="project" value="UniProtKB-UniRule"/>
</dbReference>
<dbReference type="InterPro" id="IPR003382">
    <property type="entry name" value="Flavoprotein"/>
</dbReference>
<dbReference type="SUPFAM" id="SSF52507">
    <property type="entry name" value="Homo-oligomeric flavin-containing Cys decarboxylases, HFCD"/>
    <property type="match status" value="1"/>
</dbReference>
<comment type="caution">
    <text evidence="3">Lacks conserved residue(s) required for the propagation of feature annotation.</text>
</comment>
<organism evidence="7 8">
    <name type="scientific">Acetobacter garciniae</name>
    <dbReference type="NCBI Taxonomy" id="2817435"/>
    <lineage>
        <taxon>Bacteria</taxon>
        <taxon>Pseudomonadati</taxon>
        <taxon>Pseudomonadota</taxon>
        <taxon>Alphaproteobacteria</taxon>
        <taxon>Acetobacterales</taxon>
        <taxon>Acetobacteraceae</taxon>
        <taxon>Acetobacter</taxon>
    </lineage>
</organism>
<evidence type="ECO:0000259" key="6">
    <source>
        <dbReference type="Pfam" id="PF04127"/>
    </source>
</evidence>
<dbReference type="PANTHER" id="PTHR14359:SF6">
    <property type="entry name" value="PHOSPHOPANTOTHENOYLCYSTEINE DECARBOXYLASE"/>
    <property type="match status" value="1"/>
</dbReference>
<evidence type="ECO:0000313" key="8">
    <source>
        <dbReference type="Proteomes" id="UP000664073"/>
    </source>
</evidence>
<reference evidence="7" key="1">
    <citation type="submission" date="2021-03" db="EMBL/GenBank/DDBJ databases">
        <title>The complete genome sequence of Acetobacter sp. TBRC 12339.</title>
        <authorList>
            <person name="Charoenyingcharoen P."/>
            <person name="Yukphan P."/>
        </authorList>
    </citation>
    <scope>NUCLEOTIDE SEQUENCE</scope>
    <source>
        <strain evidence="7">TBRC 12339</strain>
    </source>
</reference>
<comment type="similarity">
    <text evidence="3 4">In the C-terminal section; belongs to the PPC synthetase family.</text>
</comment>
<feature type="binding site" evidence="3">
    <location>
        <position position="333"/>
    </location>
    <ligand>
        <name>CTP</name>
        <dbReference type="ChEBI" id="CHEBI:37563"/>
    </ligand>
</feature>
<keyword evidence="2 3" id="KW-0456">Lyase</keyword>
<comment type="function">
    <text evidence="3">Catalyzes two sequential steps in the biosynthesis of coenzyme A. In the first step cysteine is conjugated to 4'-phosphopantothenate to form 4-phosphopantothenoylcysteine. In the second step the latter compound is decarboxylated to form 4'-phosphopantotheine.</text>
</comment>
<dbReference type="Gene3D" id="3.40.50.1950">
    <property type="entry name" value="Flavin prenyltransferase-like"/>
    <property type="match status" value="1"/>
</dbReference>
<dbReference type="EC" id="6.3.2.5" evidence="3"/>
<dbReference type="RefSeq" id="WP_207844865.1">
    <property type="nucleotide sequence ID" value="NZ_JAFVMH010000001.1"/>
</dbReference>
<feature type="domain" description="Flavoprotein" evidence="5">
    <location>
        <begin position="9"/>
        <end position="178"/>
    </location>
</feature>
<dbReference type="InterPro" id="IPR007085">
    <property type="entry name" value="DNA/pantothenate-metab_flavo_C"/>
</dbReference>
<feature type="domain" description="DNA/pantothenate metabolism flavoprotein C-terminal" evidence="6">
    <location>
        <begin position="192"/>
        <end position="404"/>
    </location>
</feature>
<dbReference type="PANTHER" id="PTHR14359">
    <property type="entry name" value="HOMO-OLIGOMERIC FLAVIN CONTAINING CYS DECARBOXYLASE FAMILY"/>
    <property type="match status" value="1"/>
</dbReference>
<evidence type="ECO:0000313" key="7">
    <source>
        <dbReference type="EMBL" id="MBO1324224.1"/>
    </source>
</evidence>
<evidence type="ECO:0000256" key="1">
    <source>
        <dbReference type="ARBA" id="ARBA00022793"/>
    </source>
</evidence>
<feature type="binding site" evidence="3">
    <location>
        <position position="351"/>
    </location>
    <ligand>
        <name>CTP</name>
        <dbReference type="ChEBI" id="CHEBI:37563"/>
    </ligand>
</feature>
<feature type="binding site" evidence="3">
    <location>
        <position position="347"/>
    </location>
    <ligand>
        <name>CTP</name>
        <dbReference type="ChEBI" id="CHEBI:37563"/>
    </ligand>
</feature>
<keyword evidence="3" id="KW-0460">Magnesium</keyword>
<dbReference type="EMBL" id="JAFVMH010000001">
    <property type="protein sequence ID" value="MBO1324224.1"/>
    <property type="molecule type" value="Genomic_DNA"/>
</dbReference>
<evidence type="ECO:0000256" key="4">
    <source>
        <dbReference type="RuleBase" id="RU364078"/>
    </source>
</evidence>
<feature type="binding site" evidence="3">
    <location>
        <begin position="313"/>
        <end position="316"/>
    </location>
    <ligand>
        <name>CTP</name>
        <dbReference type="ChEBI" id="CHEBI:37563"/>
    </ligand>
</feature>
<comment type="catalytic activity">
    <reaction evidence="3 4">
        <text>(R)-4'-phosphopantothenate + L-cysteine + CTP = N-[(R)-4-phosphopantothenoyl]-L-cysteine + CMP + diphosphate + H(+)</text>
        <dbReference type="Rhea" id="RHEA:19397"/>
        <dbReference type="ChEBI" id="CHEBI:10986"/>
        <dbReference type="ChEBI" id="CHEBI:15378"/>
        <dbReference type="ChEBI" id="CHEBI:33019"/>
        <dbReference type="ChEBI" id="CHEBI:35235"/>
        <dbReference type="ChEBI" id="CHEBI:37563"/>
        <dbReference type="ChEBI" id="CHEBI:59458"/>
        <dbReference type="ChEBI" id="CHEBI:60377"/>
        <dbReference type="EC" id="6.3.2.5"/>
    </reaction>
</comment>
<comment type="function">
    <text evidence="4">Catalyzes two steps in the biosynthesis of coenzyme A. In the first step cysteine is conjugated to 4'-phosphopantothenate to form 4-phosphopantothenoylcysteine, in the latter compound is decarboxylated to form 4'-phosphopantotheine.</text>
</comment>
<comment type="cofactor">
    <cofactor evidence="3">
        <name>FMN</name>
        <dbReference type="ChEBI" id="CHEBI:58210"/>
    </cofactor>
    <text evidence="3">Binds 1 FMN per subunit.</text>
</comment>
<dbReference type="GO" id="GO:0004633">
    <property type="term" value="F:phosphopantothenoylcysteine decarboxylase activity"/>
    <property type="evidence" value="ECO:0007669"/>
    <property type="project" value="UniProtKB-UniRule"/>
</dbReference>
<feature type="region of interest" description="Phosphopantothenate--cysteine ligase" evidence="3">
    <location>
        <begin position="197"/>
        <end position="422"/>
    </location>
</feature>
<dbReference type="GO" id="GO:0071513">
    <property type="term" value="C:phosphopantothenoylcysteine decarboxylase complex"/>
    <property type="evidence" value="ECO:0007669"/>
    <property type="project" value="TreeGrafter"/>
</dbReference>
<comment type="caution">
    <text evidence="7">The sequence shown here is derived from an EMBL/GenBank/DDBJ whole genome shotgun (WGS) entry which is preliminary data.</text>
</comment>
<evidence type="ECO:0000259" key="5">
    <source>
        <dbReference type="Pfam" id="PF02441"/>
    </source>
</evidence>
<dbReference type="InterPro" id="IPR005252">
    <property type="entry name" value="CoaBC"/>
</dbReference>
<dbReference type="Pfam" id="PF02441">
    <property type="entry name" value="Flavoprotein"/>
    <property type="match status" value="1"/>
</dbReference>
<sequence>MSRTGPARSVLLVISGSIAAYKAPELIRLLRAQGVQVRCVLTRGGAQFVTPLTLQALTGAPVATDLFSLTEEQEMGHIALSRWADLVLVCPASANLLARMASGLADDLASTLLLATDAPVMAVPAMNVRMWEHAATRHNVATLRARGVEVMAPATGDMACGEFGPGRLPEPLDIRDAVLAFFQRRQQAGGPLAGVKVLITAGPTHEPIDPVRYLANRSSGKQGYAIAQACADLGAQVTLVSGPVALRPPAGVTFIACESACEMRDHAMAALPVDVAICAAAVADWRPDHVAGQKIKKQDRTSVPPPLVLVPNPDILAELSEPSPMRPRLVIGFAAETQDVHEHAQAKWRRKGCDWIVANDVSPATGHMGGDTNQVQVITRDGVEAWPEMDKTALAGELARRVAAWLARHPRRDNVQNGGTHG</sequence>
<keyword evidence="3" id="KW-0479">Metal-binding</keyword>
<feature type="region of interest" description="Phosphopantothenoylcysteine decarboxylase" evidence="3">
    <location>
        <begin position="1"/>
        <end position="196"/>
    </location>
</feature>
<dbReference type="InterPro" id="IPR035929">
    <property type="entry name" value="CoaB-like_sf"/>
</dbReference>
<dbReference type="Pfam" id="PF04127">
    <property type="entry name" value="DFP"/>
    <property type="match status" value="1"/>
</dbReference>
<proteinExistence type="inferred from homology"/>
<keyword evidence="3 4" id="KW-0285">Flavoprotein</keyword>
<comment type="pathway">
    <text evidence="3 4">Cofactor biosynthesis; coenzyme A biosynthesis; CoA from (R)-pantothenate: step 3/5.</text>
</comment>
<evidence type="ECO:0000256" key="2">
    <source>
        <dbReference type="ARBA" id="ARBA00023239"/>
    </source>
</evidence>
<dbReference type="SUPFAM" id="SSF102645">
    <property type="entry name" value="CoaB-like"/>
    <property type="match status" value="1"/>
</dbReference>
<name>A0A939HM90_9PROT</name>